<gene>
    <name evidence="1" type="ORF">QYH67_01250</name>
</gene>
<dbReference type="AlphaFoldDB" id="A0AAW7M3F9"/>
<protein>
    <recommendedName>
        <fullName evidence="3">Phage protein</fullName>
    </recommendedName>
</protein>
<organism evidence="1 2">
    <name type="scientific">Staphylococcus auricularis</name>
    <dbReference type="NCBI Taxonomy" id="29379"/>
    <lineage>
        <taxon>Bacteria</taxon>
        <taxon>Bacillati</taxon>
        <taxon>Bacillota</taxon>
        <taxon>Bacilli</taxon>
        <taxon>Bacillales</taxon>
        <taxon>Staphylococcaceae</taxon>
        <taxon>Staphylococcus</taxon>
    </lineage>
</organism>
<name>A0AAW7M3F9_9STAP</name>
<sequence length="65" mass="7666">MSKHIDPEKFATALLSSYNFQTLDIDKYVEKGLELYLKALDKAEEQNKINKENDSNDFFMDRVDF</sequence>
<dbReference type="RefSeq" id="WP_272595426.1">
    <property type="nucleotide sequence ID" value="NZ_JAQPQT010000009.1"/>
</dbReference>
<dbReference type="Proteomes" id="UP001171687">
    <property type="component" value="Unassembled WGS sequence"/>
</dbReference>
<accession>A0AAW7M3F9</accession>
<evidence type="ECO:0000313" key="2">
    <source>
        <dbReference type="Proteomes" id="UP001171687"/>
    </source>
</evidence>
<proteinExistence type="predicted"/>
<evidence type="ECO:0000313" key="1">
    <source>
        <dbReference type="EMBL" id="MDN4532213.1"/>
    </source>
</evidence>
<dbReference type="EMBL" id="JAUHQC010000005">
    <property type="protein sequence ID" value="MDN4532213.1"/>
    <property type="molecule type" value="Genomic_DNA"/>
</dbReference>
<comment type="caution">
    <text evidence="1">The sequence shown here is derived from an EMBL/GenBank/DDBJ whole genome shotgun (WGS) entry which is preliminary data.</text>
</comment>
<evidence type="ECO:0008006" key="3">
    <source>
        <dbReference type="Google" id="ProtNLM"/>
    </source>
</evidence>
<reference evidence="1" key="1">
    <citation type="submission" date="2023-07" db="EMBL/GenBank/DDBJ databases">
        <title>Evaluation of the beneficial properties of pineapple isolates.</title>
        <authorList>
            <person name="Adefiranye O."/>
        </authorList>
    </citation>
    <scope>NUCLEOTIDE SEQUENCE</scope>
    <source>
        <strain evidence="1">PAPLE_T1</strain>
    </source>
</reference>